<dbReference type="EMBL" id="JAIULA010000002">
    <property type="protein sequence ID" value="MCP0885943.1"/>
    <property type="molecule type" value="Genomic_DNA"/>
</dbReference>
<evidence type="ECO:0000313" key="8">
    <source>
        <dbReference type="EMBL" id="MCP0885943.1"/>
    </source>
</evidence>
<evidence type="ECO:0000256" key="6">
    <source>
        <dbReference type="SAM" id="Phobius"/>
    </source>
</evidence>
<feature type="region of interest" description="Disordered" evidence="5">
    <location>
        <begin position="147"/>
        <end position="248"/>
    </location>
</feature>
<dbReference type="SMART" id="SM00725">
    <property type="entry name" value="NEAT"/>
    <property type="match status" value="1"/>
</dbReference>
<organism evidence="8 9">
    <name type="scientific">Ligilactobacillus ubinensis</name>
    <dbReference type="NCBI Taxonomy" id="2876789"/>
    <lineage>
        <taxon>Bacteria</taxon>
        <taxon>Bacillati</taxon>
        <taxon>Bacillota</taxon>
        <taxon>Bacilli</taxon>
        <taxon>Lactobacillales</taxon>
        <taxon>Lactobacillaceae</taxon>
        <taxon>Ligilactobacillus</taxon>
    </lineage>
</organism>
<keyword evidence="2" id="KW-0134">Cell wall</keyword>
<dbReference type="PANTHER" id="PTHR37824">
    <property type="entry name" value="IRON-REGULATED SURFACE DETERMINANT PROTEIN C"/>
    <property type="match status" value="1"/>
</dbReference>
<dbReference type="InterPro" id="IPR037250">
    <property type="entry name" value="NEAT_dom_sf"/>
</dbReference>
<feature type="transmembrane region" description="Helical" evidence="6">
    <location>
        <begin position="250"/>
        <end position="268"/>
    </location>
</feature>
<protein>
    <submittedName>
        <fullName evidence="8">NEAT domain-containing protein</fullName>
    </submittedName>
</protein>
<evidence type="ECO:0000313" key="9">
    <source>
        <dbReference type="Proteomes" id="UP001139006"/>
    </source>
</evidence>
<feature type="domain" description="NEAT" evidence="7">
    <location>
        <begin position="24"/>
        <end position="147"/>
    </location>
</feature>
<keyword evidence="9" id="KW-1185">Reference proteome</keyword>
<feature type="compositionally biased region" description="Low complexity" evidence="5">
    <location>
        <begin position="148"/>
        <end position="217"/>
    </location>
</feature>
<dbReference type="PROSITE" id="PS50978">
    <property type="entry name" value="NEAT"/>
    <property type="match status" value="1"/>
</dbReference>
<dbReference type="InterPro" id="IPR006635">
    <property type="entry name" value="NEAT_dom"/>
</dbReference>
<reference evidence="8 9" key="1">
    <citation type="journal article" date="2023" name="Int. J. Syst. Evol. Microbiol.">
        <title>Ligilactobacillus ubinensis sp. nov., a novel species isolated from the wild ferment of a durian fruit (Durio zibethinus).</title>
        <authorList>
            <person name="Heng Y.C."/>
            <person name="Menon N."/>
            <person name="Chen B."/>
            <person name="Loo B.Z.L."/>
            <person name="Wong G.W.J."/>
            <person name="Lim A.C.H."/>
            <person name="Silvaraju S."/>
            <person name="Kittelmann S."/>
        </authorList>
    </citation>
    <scope>NUCLEOTIDE SEQUENCE [LARGE SCALE GENOMIC DNA]</scope>
    <source>
        <strain evidence="8 9">WILCCON 0076</strain>
    </source>
</reference>
<name>A0A9X2JK24_9LACO</name>
<dbReference type="Gene3D" id="2.60.40.1850">
    <property type="match status" value="1"/>
</dbReference>
<feature type="compositionally biased region" description="Basic residues" evidence="5">
    <location>
        <begin position="218"/>
        <end position="230"/>
    </location>
</feature>
<dbReference type="SUPFAM" id="SSF158911">
    <property type="entry name" value="NEAT domain-like"/>
    <property type="match status" value="1"/>
</dbReference>
<accession>A0A9X2JK24</accession>
<evidence type="ECO:0000256" key="5">
    <source>
        <dbReference type="SAM" id="MobiDB-lite"/>
    </source>
</evidence>
<comment type="subcellular location">
    <subcellularLocation>
        <location evidence="1">Secreted</location>
        <location evidence="1">Cell wall</location>
        <topology evidence="1">Peptidoglycan-anchor</topology>
    </subcellularLocation>
</comment>
<gene>
    <name evidence="8" type="ORF">LB941_01160</name>
</gene>
<keyword evidence="6" id="KW-1133">Transmembrane helix</keyword>
<proteinExistence type="predicted"/>
<dbReference type="PANTHER" id="PTHR37824:SF1">
    <property type="entry name" value="IRON-REGULATED SURFACE DETERMINANT PROTEIN C"/>
    <property type="match status" value="1"/>
</dbReference>
<sequence length="273" mass="29210">MKIKNLLLILSSFLIIFFFNIARISAASYQVSYTIEKYGSTQTSIADAYFEKPATVTLGQGQYTVSMTVKTSHDLGSFPVQILNVNGQTPQVSKSTSGNEDYYTFTFATQSVKKTMSGNMKVDIDSMDYHHTYGFNLILSADSVPNLTSGTSSSSSTTVAQTVTESSSSASMTSQNNSSTEASSTSSEKTSISNSISSSSSSTSENSASSSMNSSSKKNNKIKKNKKGSKKSNTSREKESKKSDNTGKKIVGGASAVVVALGIGFGIWRRIHY</sequence>
<evidence type="ECO:0000256" key="2">
    <source>
        <dbReference type="ARBA" id="ARBA00022512"/>
    </source>
</evidence>
<evidence type="ECO:0000256" key="4">
    <source>
        <dbReference type="ARBA" id="ARBA00023088"/>
    </source>
</evidence>
<dbReference type="InterPro" id="IPR050436">
    <property type="entry name" value="IsdA"/>
</dbReference>
<feature type="compositionally biased region" description="Basic and acidic residues" evidence="5">
    <location>
        <begin position="234"/>
        <end position="247"/>
    </location>
</feature>
<dbReference type="Pfam" id="PF05031">
    <property type="entry name" value="NEAT"/>
    <property type="match status" value="1"/>
</dbReference>
<keyword evidence="2" id="KW-0964">Secreted</keyword>
<comment type="caution">
    <text evidence="8">The sequence shown here is derived from an EMBL/GenBank/DDBJ whole genome shotgun (WGS) entry which is preliminary data.</text>
</comment>
<dbReference type="AlphaFoldDB" id="A0A9X2JK24"/>
<evidence type="ECO:0000256" key="3">
    <source>
        <dbReference type="ARBA" id="ARBA00022729"/>
    </source>
</evidence>
<keyword evidence="6" id="KW-0472">Membrane</keyword>
<dbReference type="Proteomes" id="UP001139006">
    <property type="component" value="Unassembled WGS sequence"/>
</dbReference>
<evidence type="ECO:0000256" key="1">
    <source>
        <dbReference type="ARBA" id="ARBA00004168"/>
    </source>
</evidence>
<keyword evidence="6" id="KW-0812">Transmembrane</keyword>
<dbReference type="CDD" id="cd06920">
    <property type="entry name" value="NEAT"/>
    <property type="match status" value="1"/>
</dbReference>
<dbReference type="RefSeq" id="WP_253358777.1">
    <property type="nucleotide sequence ID" value="NZ_JAIULA010000002.1"/>
</dbReference>
<evidence type="ECO:0000259" key="7">
    <source>
        <dbReference type="PROSITE" id="PS50978"/>
    </source>
</evidence>
<keyword evidence="4" id="KW-0572">Peptidoglycan-anchor</keyword>
<keyword evidence="3" id="KW-0732">Signal</keyword>